<dbReference type="SUPFAM" id="SSF53613">
    <property type="entry name" value="Ribokinase-like"/>
    <property type="match status" value="1"/>
</dbReference>
<gene>
    <name evidence="8" type="ORF">HK17_09445</name>
</gene>
<dbReference type="GO" id="GO:0005524">
    <property type="term" value="F:ATP binding"/>
    <property type="evidence" value="ECO:0007669"/>
    <property type="project" value="UniProtKB-KW"/>
</dbReference>
<reference evidence="9" key="1">
    <citation type="submission" date="2014-06" db="EMBL/GenBank/DDBJ databases">
        <authorList>
            <person name="Winans N.J."/>
            <person name="Newell P.D."/>
            <person name="Douglas A.E."/>
        </authorList>
    </citation>
    <scope>NUCLEOTIDE SEQUENCE [LARGE SCALE GENOMIC DNA]</scope>
</reference>
<dbReference type="PANTHER" id="PTHR20858">
    <property type="entry name" value="PHOSPHOMETHYLPYRIMIDINE KINASE"/>
    <property type="match status" value="1"/>
</dbReference>
<keyword evidence="3" id="KW-0808">Transferase</keyword>
<dbReference type="InterPro" id="IPR013749">
    <property type="entry name" value="PM/HMP-P_kinase-1"/>
</dbReference>
<evidence type="ECO:0000259" key="7">
    <source>
        <dbReference type="Pfam" id="PF08543"/>
    </source>
</evidence>
<dbReference type="CDD" id="cd01169">
    <property type="entry name" value="HMPP_kinase"/>
    <property type="match status" value="1"/>
</dbReference>
<organism evidence="8 9">
    <name type="scientific">Acetobacter indonesiensis</name>
    <dbReference type="NCBI Taxonomy" id="104101"/>
    <lineage>
        <taxon>Bacteria</taxon>
        <taxon>Pseudomonadati</taxon>
        <taxon>Pseudomonadota</taxon>
        <taxon>Alphaproteobacteria</taxon>
        <taxon>Acetobacterales</taxon>
        <taxon>Acetobacteraceae</taxon>
        <taxon>Acetobacter</taxon>
    </lineage>
</organism>
<name>A0A252ARV2_9PROT</name>
<evidence type="ECO:0000256" key="2">
    <source>
        <dbReference type="ARBA" id="ARBA00012135"/>
    </source>
</evidence>
<evidence type="ECO:0000256" key="6">
    <source>
        <dbReference type="ARBA" id="ARBA00022840"/>
    </source>
</evidence>
<dbReference type="EMBL" id="JOPA01000027">
    <property type="protein sequence ID" value="OUI92808.1"/>
    <property type="molecule type" value="Genomic_DNA"/>
</dbReference>
<evidence type="ECO:0000256" key="4">
    <source>
        <dbReference type="ARBA" id="ARBA00022741"/>
    </source>
</evidence>
<dbReference type="RefSeq" id="WP_256940714.1">
    <property type="nucleotide sequence ID" value="NZ_JBJJWX010000003.1"/>
</dbReference>
<evidence type="ECO:0000256" key="5">
    <source>
        <dbReference type="ARBA" id="ARBA00022777"/>
    </source>
</evidence>
<comment type="pathway">
    <text evidence="1">Cofactor biosynthesis; thiamine diphosphate biosynthesis.</text>
</comment>
<dbReference type="GO" id="GO:0009229">
    <property type="term" value="P:thiamine diphosphate biosynthetic process"/>
    <property type="evidence" value="ECO:0007669"/>
    <property type="project" value="UniProtKB-UniPathway"/>
</dbReference>
<dbReference type="GO" id="GO:0008902">
    <property type="term" value="F:hydroxymethylpyrimidine kinase activity"/>
    <property type="evidence" value="ECO:0007669"/>
    <property type="project" value="UniProtKB-EC"/>
</dbReference>
<dbReference type="EC" id="2.7.1.49" evidence="2"/>
<dbReference type="GO" id="GO:0005829">
    <property type="term" value="C:cytosol"/>
    <property type="evidence" value="ECO:0007669"/>
    <property type="project" value="TreeGrafter"/>
</dbReference>
<dbReference type="NCBIfam" id="TIGR00097">
    <property type="entry name" value="HMP-P_kinase"/>
    <property type="match status" value="1"/>
</dbReference>
<dbReference type="UniPathway" id="UPA00060">
    <property type="reaction ID" value="UER00138"/>
</dbReference>
<dbReference type="Pfam" id="PF08543">
    <property type="entry name" value="Phos_pyr_kin"/>
    <property type="match status" value="1"/>
</dbReference>
<feature type="domain" description="Pyridoxamine kinase/Phosphomethylpyrimidine kinase" evidence="7">
    <location>
        <begin position="18"/>
        <end position="265"/>
    </location>
</feature>
<dbReference type="Gene3D" id="3.40.1190.20">
    <property type="match status" value="1"/>
</dbReference>
<evidence type="ECO:0000313" key="8">
    <source>
        <dbReference type="EMBL" id="OUI92808.1"/>
    </source>
</evidence>
<dbReference type="PANTHER" id="PTHR20858:SF17">
    <property type="entry name" value="HYDROXYMETHYLPYRIMIDINE_PHOSPHOMETHYLPYRIMIDINE KINASE THI20-RELATED"/>
    <property type="match status" value="1"/>
</dbReference>
<dbReference type="FunFam" id="3.40.1190.20:FF:000003">
    <property type="entry name" value="Phosphomethylpyrimidine kinase ThiD"/>
    <property type="match status" value="1"/>
</dbReference>
<keyword evidence="4" id="KW-0547">Nucleotide-binding</keyword>
<dbReference type="InterPro" id="IPR004399">
    <property type="entry name" value="HMP/HMP-P_kinase_dom"/>
</dbReference>
<evidence type="ECO:0000313" key="9">
    <source>
        <dbReference type="Proteomes" id="UP000194641"/>
    </source>
</evidence>
<keyword evidence="6" id="KW-0067">ATP-binding</keyword>
<protein>
    <recommendedName>
        <fullName evidence="2">hydroxymethylpyrimidine kinase</fullName>
        <ecNumber evidence="2">2.7.1.49</ecNumber>
    </recommendedName>
</protein>
<dbReference type="GO" id="GO:0009228">
    <property type="term" value="P:thiamine biosynthetic process"/>
    <property type="evidence" value="ECO:0007669"/>
    <property type="project" value="InterPro"/>
</dbReference>
<sequence>MSEQMSKPVRVLSIAGSDSGGGAGIQADIKAITALGGYATTAITALTAQNTVGVQAIYPVPASFLSQQIRSVLSDLGTDAFKTGMLGGNAEIDVIADEISEYRLTYPDTVFVLDPVMVAKGGAALMQEDVIQSIQKKLFLLATVLTPNLPEAERLTGLSLASVADMKAAARMLHAQSGNAILLKGGHLSGDTLVDVLLTQDGFTEFSDTRLDTRHTHGTGCTLASALATFLAQKKTLIDAVALARAYVRQAILEAPHFGKGDGPLWHAHPFRSYTNTR</sequence>
<proteinExistence type="predicted"/>
<evidence type="ECO:0000256" key="3">
    <source>
        <dbReference type="ARBA" id="ARBA00022679"/>
    </source>
</evidence>
<evidence type="ECO:0000256" key="1">
    <source>
        <dbReference type="ARBA" id="ARBA00004948"/>
    </source>
</evidence>
<accession>A0A252ARV2</accession>
<dbReference type="AlphaFoldDB" id="A0A252ARV2"/>
<dbReference type="InterPro" id="IPR029056">
    <property type="entry name" value="Ribokinase-like"/>
</dbReference>
<dbReference type="Proteomes" id="UP000194641">
    <property type="component" value="Unassembled WGS sequence"/>
</dbReference>
<keyword evidence="5 8" id="KW-0418">Kinase</keyword>
<comment type="caution">
    <text evidence="8">The sequence shown here is derived from an EMBL/GenBank/DDBJ whole genome shotgun (WGS) entry which is preliminary data.</text>
</comment>
<dbReference type="GO" id="GO:0008972">
    <property type="term" value="F:phosphomethylpyrimidine kinase activity"/>
    <property type="evidence" value="ECO:0007669"/>
    <property type="project" value="InterPro"/>
</dbReference>